<sequence>MPTKRLFSQAVDLILPNDWCAYERRVKRQKATTAGQAGVIASGVREGSPAAAVKVSHPEKSTRRGPIRPLGHQFISETFAERLKEAIECDEKHKRLSLLVVHGEEKYKKILTAKAMGGGSRSAKTGQDVSTLRDEEAEVKAKQRRKRALDKLYQIAQEEIDRPPEEENNTSHSLPDVFFNEFGVLLACRTFVQGHSYELDTARLRLIELSSRLGGLDPYTEEAEALRDQRYEASDEHTQLRADSAIYAQILTEYLEGVLEIARPHLVVEPKTVDGHTDAENVLHGADHVPLVDEALAEEVKAIPSRYPDLLEAVEAAVRLTDGAQGRHSRLARDYYQDLRKSLEDSPGLSREDFDRQFVKDRAQAMGDIVVAERHYGRLVKRLRDEQLLPLEDRVSQFGSVSGDGQTCTMGP</sequence>
<evidence type="ECO:0000313" key="1">
    <source>
        <dbReference type="EMBL" id="KAK3707731.1"/>
    </source>
</evidence>
<gene>
    <name evidence="1" type="ORF">LTR37_011908</name>
</gene>
<organism evidence="1 2">
    <name type="scientific">Vermiconidia calcicola</name>
    <dbReference type="NCBI Taxonomy" id="1690605"/>
    <lineage>
        <taxon>Eukaryota</taxon>
        <taxon>Fungi</taxon>
        <taxon>Dikarya</taxon>
        <taxon>Ascomycota</taxon>
        <taxon>Pezizomycotina</taxon>
        <taxon>Dothideomycetes</taxon>
        <taxon>Dothideomycetidae</taxon>
        <taxon>Mycosphaerellales</taxon>
        <taxon>Extremaceae</taxon>
        <taxon>Vermiconidia</taxon>
    </lineage>
</organism>
<name>A0ACC3N178_9PEZI</name>
<keyword evidence="2" id="KW-1185">Reference proteome</keyword>
<comment type="caution">
    <text evidence="1">The sequence shown here is derived from an EMBL/GenBank/DDBJ whole genome shotgun (WGS) entry which is preliminary data.</text>
</comment>
<dbReference type="Proteomes" id="UP001281147">
    <property type="component" value="Unassembled WGS sequence"/>
</dbReference>
<dbReference type="EMBL" id="JAUTXU010000107">
    <property type="protein sequence ID" value="KAK3707731.1"/>
    <property type="molecule type" value="Genomic_DNA"/>
</dbReference>
<evidence type="ECO:0000313" key="2">
    <source>
        <dbReference type="Proteomes" id="UP001281147"/>
    </source>
</evidence>
<reference evidence="1" key="1">
    <citation type="submission" date="2023-07" db="EMBL/GenBank/DDBJ databases">
        <title>Black Yeasts Isolated from many extreme environments.</title>
        <authorList>
            <person name="Coleine C."/>
            <person name="Stajich J.E."/>
            <person name="Selbmann L."/>
        </authorList>
    </citation>
    <scope>NUCLEOTIDE SEQUENCE</scope>
    <source>
        <strain evidence="1">CCFEE 5714</strain>
    </source>
</reference>
<proteinExistence type="predicted"/>
<accession>A0ACC3N178</accession>
<protein>
    <submittedName>
        <fullName evidence="1">Uncharacterized protein</fullName>
    </submittedName>
</protein>